<accession>A0A834IWQ1</accession>
<gene>
    <name evidence="2" type="ORF">HZH66_015468</name>
</gene>
<keyword evidence="3" id="KW-1185">Reference proteome</keyword>
<keyword evidence="1" id="KW-1133">Transmembrane helix</keyword>
<reference evidence="2" key="1">
    <citation type="journal article" date="2020" name="G3 (Bethesda)">
        <title>High-Quality Assemblies for Three Invasive Social Wasps from the &lt;i&gt;Vespula&lt;/i&gt; Genus.</title>
        <authorList>
            <person name="Harrop T.W.R."/>
            <person name="Guhlin J."/>
            <person name="McLaughlin G.M."/>
            <person name="Permina E."/>
            <person name="Stockwell P."/>
            <person name="Gilligan J."/>
            <person name="Le Lec M.F."/>
            <person name="Gruber M.A.M."/>
            <person name="Quinn O."/>
            <person name="Lovegrove M."/>
            <person name="Duncan E.J."/>
            <person name="Remnant E.J."/>
            <person name="Van Eeckhoven J."/>
            <person name="Graham B."/>
            <person name="Knapp R.A."/>
            <person name="Langford K.W."/>
            <person name="Kronenberg Z."/>
            <person name="Press M.O."/>
            <person name="Eacker S.M."/>
            <person name="Wilson-Rankin E.E."/>
            <person name="Purcell J."/>
            <person name="Lester P.J."/>
            <person name="Dearden P.K."/>
        </authorList>
    </citation>
    <scope>NUCLEOTIDE SEQUENCE</scope>
    <source>
        <strain evidence="2">Marl-1</strain>
    </source>
</reference>
<protein>
    <submittedName>
        <fullName evidence="2">Uncharacterized protein</fullName>
    </submittedName>
</protein>
<name>A0A834IWQ1_VESVU</name>
<dbReference type="Proteomes" id="UP000614350">
    <property type="component" value="Unassembled WGS sequence"/>
</dbReference>
<evidence type="ECO:0000256" key="1">
    <source>
        <dbReference type="SAM" id="Phobius"/>
    </source>
</evidence>
<feature type="transmembrane region" description="Helical" evidence="1">
    <location>
        <begin position="126"/>
        <end position="147"/>
    </location>
</feature>
<sequence length="159" mass="18289">MEKDSIEEIGIANVKRSFLWSARFLKCLGIWPMKNYLPLFLFFFIYLIIHCSLSLAHLLLAPKSMDDIISNLAENIELTMTLTKVAITRVNREALSKLSMEIKEFSLTEKYETKQEKLTLLNYTKLPLYFIVIIASSMLLAESLYYMNGISNGIHIGNL</sequence>
<keyword evidence="1" id="KW-0472">Membrane</keyword>
<organism evidence="2 3">
    <name type="scientific">Vespula vulgaris</name>
    <name type="common">Yellow jacket</name>
    <name type="synonym">Wasp</name>
    <dbReference type="NCBI Taxonomy" id="7454"/>
    <lineage>
        <taxon>Eukaryota</taxon>
        <taxon>Metazoa</taxon>
        <taxon>Ecdysozoa</taxon>
        <taxon>Arthropoda</taxon>
        <taxon>Hexapoda</taxon>
        <taxon>Insecta</taxon>
        <taxon>Pterygota</taxon>
        <taxon>Neoptera</taxon>
        <taxon>Endopterygota</taxon>
        <taxon>Hymenoptera</taxon>
        <taxon>Apocrita</taxon>
        <taxon>Aculeata</taxon>
        <taxon>Vespoidea</taxon>
        <taxon>Vespidae</taxon>
        <taxon>Vespinae</taxon>
        <taxon>Vespula</taxon>
    </lineage>
</organism>
<evidence type="ECO:0000313" key="3">
    <source>
        <dbReference type="Proteomes" id="UP000614350"/>
    </source>
</evidence>
<proteinExistence type="predicted"/>
<dbReference type="AlphaFoldDB" id="A0A834IWQ1"/>
<keyword evidence="1" id="KW-0812">Transmembrane</keyword>
<dbReference type="EMBL" id="JACSEA010000025">
    <property type="protein sequence ID" value="KAF7378681.1"/>
    <property type="molecule type" value="Genomic_DNA"/>
</dbReference>
<feature type="transmembrane region" description="Helical" evidence="1">
    <location>
        <begin position="39"/>
        <end position="60"/>
    </location>
</feature>
<comment type="caution">
    <text evidence="2">The sequence shown here is derived from an EMBL/GenBank/DDBJ whole genome shotgun (WGS) entry which is preliminary data.</text>
</comment>
<evidence type="ECO:0000313" key="2">
    <source>
        <dbReference type="EMBL" id="KAF7378681.1"/>
    </source>
</evidence>